<dbReference type="PANTHER" id="PTHR40516:SF1">
    <property type="entry name" value="ANTITOXIN CHPS-RELATED"/>
    <property type="match status" value="1"/>
</dbReference>
<gene>
    <name evidence="2" type="ORF">HYZ11_01755</name>
</gene>
<feature type="domain" description="SpoVT-AbrB" evidence="1">
    <location>
        <begin position="6"/>
        <end position="49"/>
    </location>
</feature>
<dbReference type="InterPro" id="IPR037914">
    <property type="entry name" value="SpoVT-AbrB_sf"/>
</dbReference>
<dbReference type="AlphaFoldDB" id="A0A932HV96"/>
<sequence>MKATVAKWGNSLALRIPSPLAEECQLKEGTQVEIVPNGKGLLIRKPRFVLADLLAAITPENIHPEIGTGEAAGREEW</sequence>
<dbReference type="Proteomes" id="UP000782312">
    <property type="component" value="Unassembled WGS sequence"/>
</dbReference>
<dbReference type="GO" id="GO:0003677">
    <property type="term" value="F:DNA binding"/>
    <property type="evidence" value="ECO:0007669"/>
    <property type="project" value="UniProtKB-KW"/>
</dbReference>
<reference evidence="2" key="1">
    <citation type="submission" date="2020-07" db="EMBL/GenBank/DDBJ databases">
        <title>Huge and variable diversity of episymbiotic CPR bacteria and DPANN archaea in groundwater ecosystems.</title>
        <authorList>
            <person name="He C.Y."/>
            <person name="Keren R."/>
            <person name="Whittaker M."/>
            <person name="Farag I.F."/>
            <person name="Doudna J."/>
            <person name="Cate J.H.D."/>
            <person name="Banfield J.F."/>
        </authorList>
    </citation>
    <scope>NUCLEOTIDE SEQUENCE</scope>
    <source>
        <strain evidence="2">NC_groundwater_763_Ag_S-0.2um_68_21</strain>
    </source>
</reference>
<dbReference type="InterPro" id="IPR039052">
    <property type="entry name" value="Antitox_PemI-like"/>
</dbReference>
<keyword evidence="2" id="KW-0238">DNA-binding</keyword>
<dbReference type="SUPFAM" id="SSF89447">
    <property type="entry name" value="AbrB/MazE/MraZ-like"/>
    <property type="match status" value="1"/>
</dbReference>
<name>A0A932HV96_UNCTE</name>
<evidence type="ECO:0000313" key="2">
    <source>
        <dbReference type="EMBL" id="MBI3126314.1"/>
    </source>
</evidence>
<comment type="caution">
    <text evidence="2">The sequence shown here is derived from an EMBL/GenBank/DDBJ whole genome shotgun (WGS) entry which is preliminary data.</text>
</comment>
<protein>
    <submittedName>
        <fullName evidence="2">AbrB/MazE/SpoVT family DNA-binding domain-containing protein</fullName>
    </submittedName>
</protein>
<dbReference type="SMART" id="SM00966">
    <property type="entry name" value="SpoVT_AbrB"/>
    <property type="match status" value="1"/>
</dbReference>
<dbReference type="PANTHER" id="PTHR40516">
    <property type="entry name" value="ANTITOXIN CHPS-RELATED"/>
    <property type="match status" value="1"/>
</dbReference>
<accession>A0A932HV96</accession>
<dbReference type="Gene3D" id="2.10.260.10">
    <property type="match status" value="1"/>
</dbReference>
<dbReference type="GO" id="GO:0097351">
    <property type="term" value="F:toxin sequestering activity"/>
    <property type="evidence" value="ECO:0007669"/>
    <property type="project" value="InterPro"/>
</dbReference>
<evidence type="ECO:0000259" key="1">
    <source>
        <dbReference type="SMART" id="SM00966"/>
    </source>
</evidence>
<dbReference type="Pfam" id="PF04014">
    <property type="entry name" value="MazE_antitoxin"/>
    <property type="match status" value="1"/>
</dbReference>
<evidence type="ECO:0000313" key="3">
    <source>
        <dbReference type="Proteomes" id="UP000782312"/>
    </source>
</evidence>
<dbReference type="EMBL" id="JACPUR010000002">
    <property type="protein sequence ID" value="MBI3126314.1"/>
    <property type="molecule type" value="Genomic_DNA"/>
</dbReference>
<organism evidence="2 3">
    <name type="scientific">Tectimicrobiota bacterium</name>
    <dbReference type="NCBI Taxonomy" id="2528274"/>
    <lineage>
        <taxon>Bacteria</taxon>
        <taxon>Pseudomonadati</taxon>
        <taxon>Nitrospinota/Tectimicrobiota group</taxon>
        <taxon>Candidatus Tectimicrobiota</taxon>
    </lineage>
</organism>
<dbReference type="InterPro" id="IPR007159">
    <property type="entry name" value="SpoVT-AbrB_dom"/>
</dbReference>
<proteinExistence type="predicted"/>